<keyword evidence="4" id="KW-0560">Oxidoreductase</keyword>
<keyword evidence="3" id="KW-0274">FAD</keyword>
<reference evidence="7" key="1">
    <citation type="submission" date="2021-06" db="EMBL/GenBank/DDBJ databases">
        <authorList>
            <consortium name="DOE Joint Genome Institute"/>
            <person name="Mondo S.J."/>
            <person name="Amses K.R."/>
            <person name="Simmons D.R."/>
            <person name="Longcore J.E."/>
            <person name="Seto K."/>
            <person name="Alves G.H."/>
            <person name="Bonds A.E."/>
            <person name="Quandt C.A."/>
            <person name="Davis W.J."/>
            <person name="Chang Y."/>
            <person name="Letcher P.M."/>
            <person name="Powell M.J."/>
            <person name="Kuo A."/>
            <person name="Labutti K."/>
            <person name="Pangilinan J."/>
            <person name="Andreopoulos W."/>
            <person name="Tritt A."/>
            <person name="Riley R."/>
            <person name="Hundley H."/>
            <person name="Johnson J."/>
            <person name="Lipzen A."/>
            <person name="Barry K."/>
            <person name="Berbee M.L."/>
            <person name="Buchler N.E."/>
            <person name="Grigoriev I.V."/>
            <person name="Spatafora J.W."/>
            <person name="Stajich J.E."/>
            <person name="James T.Y."/>
        </authorList>
    </citation>
    <scope>NUCLEOTIDE SEQUENCE</scope>
    <source>
        <strain evidence="7">AG</strain>
    </source>
</reference>
<dbReference type="SUPFAM" id="SSF51905">
    <property type="entry name" value="FAD/NAD(P)-binding domain"/>
    <property type="match status" value="1"/>
</dbReference>
<dbReference type="PANTHER" id="PTHR47178:SF4">
    <property type="entry name" value="FAD-DEPENDENT MONOOXYGENASE APTC"/>
    <property type="match status" value="1"/>
</dbReference>
<keyword evidence="2" id="KW-0285">Flavoprotein</keyword>
<dbReference type="PANTHER" id="PTHR47178">
    <property type="entry name" value="MONOOXYGENASE, FAD-BINDING"/>
    <property type="match status" value="1"/>
</dbReference>
<evidence type="ECO:0000313" key="8">
    <source>
        <dbReference type="Proteomes" id="UP001206595"/>
    </source>
</evidence>
<dbReference type="Proteomes" id="UP001206595">
    <property type="component" value="Unassembled WGS sequence"/>
</dbReference>
<dbReference type="RefSeq" id="XP_051443331.1">
    <property type="nucleotide sequence ID" value="XM_051590051.1"/>
</dbReference>
<gene>
    <name evidence="7" type="ORF">K450DRAFT_247415</name>
</gene>
<accession>A0AAD5HBS4</accession>
<dbReference type="Pfam" id="PF01494">
    <property type="entry name" value="FAD_binding_3"/>
    <property type="match status" value="1"/>
</dbReference>
<evidence type="ECO:0000313" key="7">
    <source>
        <dbReference type="EMBL" id="KAI8578327.1"/>
    </source>
</evidence>
<dbReference type="Gene3D" id="3.50.50.60">
    <property type="entry name" value="FAD/NAD(P)-binding domain"/>
    <property type="match status" value="1"/>
</dbReference>
<proteinExistence type="predicted"/>
<dbReference type="PRINTS" id="PR00420">
    <property type="entry name" value="RNGMNOXGNASE"/>
</dbReference>
<dbReference type="AlphaFoldDB" id="A0AAD5HBS4"/>
<evidence type="ECO:0000256" key="5">
    <source>
        <dbReference type="ARBA" id="ARBA00023033"/>
    </source>
</evidence>
<sequence length="410" mass="45260">MPLNSVLITGAGPAGLTLAQYLKTHHVPFRIIEKASESRLQGYSVTLHFGIPYITQAMGQEKMDGFAEKTSVLYTDVTGFATVTADGEILIQTRGTPTIVGTGFRANRSRLRQFLLDGLDLETGVEVTGVEFPSDGVVIAKSNKGDIMADIIVGADGLHSSIRQSIIGDKVEELTIMNLSGSTHITAEQYKAFAKYSPTHAMVHGTKLPGKEGVANIFFGINDFSKDNNTYHMRWVISWDRALIYNDIPNTNAGLHEFAQEIASQFCEPFKSIVQETDPTSKIWLGKVCQYMPDPSWNGNGKVTLIGDALHSMTPYRGEGLNHAMIDIVQLGEQLVKAHHDEITIAEAIAAYEAEAIPRGKRAVQASYESAYQLHEGFSWLVTRITKLFGLTLYYSGHLPFLRFFFPKTH</sequence>
<comment type="pathway">
    <text evidence="1">Secondary metabolite biosynthesis.</text>
</comment>
<keyword evidence="8" id="KW-1185">Reference proteome</keyword>
<dbReference type="InterPro" id="IPR036188">
    <property type="entry name" value="FAD/NAD-bd_sf"/>
</dbReference>
<feature type="domain" description="FAD-binding" evidence="6">
    <location>
        <begin position="5"/>
        <end position="367"/>
    </location>
</feature>
<evidence type="ECO:0000256" key="3">
    <source>
        <dbReference type="ARBA" id="ARBA00022827"/>
    </source>
</evidence>
<evidence type="ECO:0000256" key="2">
    <source>
        <dbReference type="ARBA" id="ARBA00022630"/>
    </source>
</evidence>
<dbReference type="InterPro" id="IPR002938">
    <property type="entry name" value="FAD-bd"/>
</dbReference>
<organism evidence="7 8">
    <name type="scientific">Umbelopsis ramanniana AG</name>
    <dbReference type="NCBI Taxonomy" id="1314678"/>
    <lineage>
        <taxon>Eukaryota</taxon>
        <taxon>Fungi</taxon>
        <taxon>Fungi incertae sedis</taxon>
        <taxon>Mucoromycota</taxon>
        <taxon>Mucoromycotina</taxon>
        <taxon>Umbelopsidomycetes</taxon>
        <taxon>Umbelopsidales</taxon>
        <taxon>Umbelopsidaceae</taxon>
        <taxon>Umbelopsis</taxon>
    </lineage>
</organism>
<name>A0AAD5HBS4_UMBRA</name>
<dbReference type="GO" id="GO:0004497">
    <property type="term" value="F:monooxygenase activity"/>
    <property type="evidence" value="ECO:0007669"/>
    <property type="project" value="UniProtKB-KW"/>
</dbReference>
<evidence type="ECO:0000259" key="6">
    <source>
        <dbReference type="Pfam" id="PF01494"/>
    </source>
</evidence>
<evidence type="ECO:0000256" key="1">
    <source>
        <dbReference type="ARBA" id="ARBA00005179"/>
    </source>
</evidence>
<reference evidence="7" key="2">
    <citation type="journal article" date="2022" name="Proc. Natl. Acad. Sci. U.S.A.">
        <title>Diploid-dominant life cycles characterize the early evolution of Fungi.</title>
        <authorList>
            <person name="Amses K.R."/>
            <person name="Simmons D.R."/>
            <person name="Longcore J.E."/>
            <person name="Mondo S.J."/>
            <person name="Seto K."/>
            <person name="Jeronimo G.H."/>
            <person name="Bonds A.E."/>
            <person name="Quandt C.A."/>
            <person name="Davis W.J."/>
            <person name="Chang Y."/>
            <person name="Federici B.A."/>
            <person name="Kuo A."/>
            <person name="LaButti K."/>
            <person name="Pangilinan J."/>
            <person name="Andreopoulos W."/>
            <person name="Tritt A."/>
            <person name="Riley R."/>
            <person name="Hundley H."/>
            <person name="Johnson J."/>
            <person name="Lipzen A."/>
            <person name="Barry K."/>
            <person name="Lang B.F."/>
            <person name="Cuomo C.A."/>
            <person name="Buchler N.E."/>
            <person name="Grigoriev I.V."/>
            <person name="Spatafora J.W."/>
            <person name="Stajich J.E."/>
            <person name="James T.Y."/>
        </authorList>
    </citation>
    <scope>NUCLEOTIDE SEQUENCE</scope>
    <source>
        <strain evidence="7">AG</strain>
    </source>
</reference>
<keyword evidence="5" id="KW-0503">Monooxygenase</keyword>
<comment type="caution">
    <text evidence="7">The sequence shown here is derived from an EMBL/GenBank/DDBJ whole genome shotgun (WGS) entry which is preliminary data.</text>
</comment>
<dbReference type="GO" id="GO:0071949">
    <property type="term" value="F:FAD binding"/>
    <property type="evidence" value="ECO:0007669"/>
    <property type="project" value="InterPro"/>
</dbReference>
<protein>
    <recommendedName>
        <fullName evidence="6">FAD-binding domain-containing protein</fullName>
    </recommendedName>
</protein>
<dbReference type="GeneID" id="75915395"/>
<dbReference type="EMBL" id="MU620930">
    <property type="protein sequence ID" value="KAI8578327.1"/>
    <property type="molecule type" value="Genomic_DNA"/>
</dbReference>
<evidence type="ECO:0000256" key="4">
    <source>
        <dbReference type="ARBA" id="ARBA00023002"/>
    </source>
</evidence>